<sequence>MPHCIIEHSASLNGDALLPLIFSGALNTGLFESDGSDIKVRSIAYQSYLTGPERSDFVHVTIKILSGRTTEQKQILSKSVLAQLQTIERPHCSLTVEVADIDRASYSKVVS</sequence>
<dbReference type="Pfam" id="PF02962">
    <property type="entry name" value="CHMI"/>
    <property type="match status" value="1"/>
</dbReference>
<keyword evidence="2" id="KW-1185">Reference proteome</keyword>
<dbReference type="HOGENOM" id="CLU_139188_2_1_6"/>
<dbReference type="InterPro" id="IPR004220">
    <property type="entry name" value="5-COMe_2-OHmuconate_Isoase"/>
</dbReference>
<dbReference type="Proteomes" id="UP000000686">
    <property type="component" value="Chromosome"/>
</dbReference>
<evidence type="ECO:0000313" key="1">
    <source>
        <dbReference type="EMBL" id="AEF22823.1"/>
    </source>
</evidence>
<dbReference type="InterPro" id="IPR014347">
    <property type="entry name" value="Tautomerase/MIF_sf"/>
</dbReference>
<reference evidence="1 2" key="1">
    <citation type="submission" date="2011-04" db="EMBL/GenBank/DDBJ databases">
        <title>Complete sequence of Pseudomonas fulva 12-X.</title>
        <authorList>
            <consortium name="US DOE Joint Genome Institute"/>
            <person name="Lucas S."/>
            <person name="Han J."/>
            <person name="Lapidus A."/>
            <person name="Cheng J.-F."/>
            <person name="Goodwin L."/>
            <person name="Pitluck S."/>
            <person name="Peters L."/>
            <person name="Mikhailova N."/>
            <person name="Pagani I."/>
            <person name="Davenport K."/>
            <person name="Han C."/>
            <person name="Tapia R."/>
            <person name="Land M."/>
            <person name="Hauser L."/>
            <person name="Kyrpides N."/>
            <person name="Ivanova N."/>
            <person name="Pagani I."/>
            <person name="Lcollab F.I."/>
            <person name="Woyke T."/>
        </authorList>
    </citation>
    <scope>NUCLEOTIDE SEQUENCE [LARGE SCALE GENOMIC DNA]</scope>
    <source>
        <strain evidence="2">12-X</strain>
    </source>
</reference>
<proteinExistence type="predicted"/>
<evidence type="ECO:0000313" key="2">
    <source>
        <dbReference type="Proteomes" id="UP000000686"/>
    </source>
</evidence>
<dbReference type="EMBL" id="CP002727">
    <property type="protein sequence ID" value="AEF22823.1"/>
    <property type="molecule type" value="Genomic_DNA"/>
</dbReference>
<name>F6AIT8_PSEF1</name>
<dbReference type="OrthoDB" id="9814215at2"/>
<dbReference type="KEGG" id="pfv:Psefu_2859"/>
<accession>F6AIT8</accession>
<dbReference type="RefSeq" id="WP_013791950.1">
    <property type="nucleotide sequence ID" value="NC_015556.1"/>
</dbReference>
<dbReference type="STRING" id="743720.Psefu_2859"/>
<dbReference type="CDD" id="cd00580">
    <property type="entry name" value="CHMI"/>
    <property type="match status" value="1"/>
</dbReference>
<dbReference type="eggNOG" id="COG3232">
    <property type="taxonomic scope" value="Bacteria"/>
</dbReference>
<keyword evidence="1" id="KW-0413">Isomerase</keyword>
<gene>
    <name evidence="1" type="ordered locus">Psefu_2859</name>
</gene>
<protein>
    <submittedName>
        <fullName evidence="1">5-carboxymethyl-2-hydroxymuconate isomerase</fullName>
    </submittedName>
</protein>
<dbReference type="SUPFAM" id="SSF55331">
    <property type="entry name" value="Tautomerase/MIF"/>
    <property type="match status" value="1"/>
</dbReference>
<organism evidence="1 2">
    <name type="scientific">Pseudomonas fulva (strain 12-X)</name>
    <dbReference type="NCBI Taxonomy" id="743720"/>
    <lineage>
        <taxon>Bacteria</taxon>
        <taxon>Pseudomonadati</taxon>
        <taxon>Pseudomonadota</taxon>
        <taxon>Gammaproteobacteria</taxon>
        <taxon>Pseudomonadales</taxon>
        <taxon>Pseudomonadaceae</taxon>
        <taxon>Pseudomonas</taxon>
    </lineage>
</organism>
<dbReference type="AlphaFoldDB" id="F6AIT8"/>
<dbReference type="PANTHER" id="PTHR37950:SF1">
    <property type="entry name" value="4-HYDROXYPHENYLACETATE CATABOLISM PROTEIN"/>
    <property type="match status" value="1"/>
</dbReference>
<dbReference type="Gene3D" id="3.30.429.10">
    <property type="entry name" value="Macrophage Migration Inhibitory Factor"/>
    <property type="match status" value="1"/>
</dbReference>
<dbReference type="PANTHER" id="PTHR37950">
    <property type="entry name" value="4-HYDROXYPHENYLACETATE CATABOLISM PROTEIN"/>
    <property type="match status" value="1"/>
</dbReference>
<dbReference type="GO" id="GO:0008704">
    <property type="term" value="F:5-carboxymethyl-2-hydroxymuconate delta-isomerase activity"/>
    <property type="evidence" value="ECO:0007669"/>
    <property type="project" value="InterPro"/>
</dbReference>